<feature type="compositionally biased region" description="Polar residues" evidence="9">
    <location>
        <begin position="310"/>
        <end position="319"/>
    </location>
</feature>
<dbReference type="GO" id="GO:0000118">
    <property type="term" value="C:histone deacetylase complex"/>
    <property type="evidence" value="ECO:0007669"/>
    <property type="project" value="TreeGrafter"/>
</dbReference>
<keyword evidence="7" id="KW-0539">Nucleus</keyword>
<dbReference type="Gene3D" id="1.10.10.60">
    <property type="entry name" value="Homeodomain-like"/>
    <property type="match status" value="1"/>
</dbReference>
<keyword evidence="2" id="KW-0597">Phosphoprotein</keyword>
<feature type="domain" description="C2H2-type" evidence="10">
    <location>
        <begin position="971"/>
        <end position="998"/>
    </location>
</feature>
<feature type="region of interest" description="Disordered" evidence="9">
    <location>
        <begin position="921"/>
        <end position="967"/>
    </location>
</feature>
<evidence type="ECO:0000256" key="3">
    <source>
        <dbReference type="ARBA" id="ARBA00022990"/>
    </source>
</evidence>
<dbReference type="Pfam" id="PF01448">
    <property type="entry name" value="ELM2"/>
    <property type="match status" value="1"/>
</dbReference>
<evidence type="ECO:0000256" key="9">
    <source>
        <dbReference type="SAM" id="MobiDB-lite"/>
    </source>
</evidence>
<organism evidence="13">
    <name type="scientific">Capra hircus</name>
    <name type="common">Goat</name>
    <dbReference type="NCBI Taxonomy" id="9925"/>
    <lineage>
        <taxon>Eukaryota</taxon>
        <taxon>Metazoa</taxon>
        <taxon>Chordata</taxon>
        <taxon>Craniata</taxon>
        <taxon>Vertebrata</taxon>
        <taxon>Euteleostomi</taxon>
        <taxon>Mammalia</taxon>
        <taxon>Eutheria</taxon>
        <taxon>Laurasiatheria</taxon>
        <taxon>Artiodactyla</taxon>
        <taxon>Ruminantia</taxon>
        <taxon>Pecora</taxon>
        <taxon>Bovidae</taxon>
        <taxon>Caprinae</taxon>
        <taxon>Capra</taxon>
    </lineage>
</organism>
<keyword evidence="8" id="KW-0862">Zinc</keyword>
<dbReference type="PROSITE" id="PS51293">
    <property type="entry name" value="SANT"/>
    <property type="match status" value="1"/>
</dbReference>
<feature type="domain" description="ELM2" evidence="11">
    <location>
        <begin position="666"/>
        <end position="757"/>
    </location>
</feature>
<dbReference type="Gene3D" id="3.30.160.60">
    <property type="entry name" value="Classic Zinc Finger"/>
    <property type="match status" value="1"/>
</dbReference>
<dbReference type="PROSITE" id="PS50157">
    <property type="entry name" value="ZINC_FINGER_C2H2_2"/>
    <property type="match status" value="2"/>
</dbReference>
<dbReference type="GO" id="GO:0008270">
    <property type="term" value="F:zinc ion binding"/>
    <property type="evidence" value="ECO:0007669"/>
    <property type="project" value="UniProtKB-KW"/>
</dbReference>
<evidence type="ECO:0000256" key="2">
    <source>
        <dbReference type="ARBA" id="ARBA00022553"/>
    </source>
</evidence>
<feature type="region of interest" description="Disordered" evidence="9">
    <location>
        <begin position="578"/>
        <end position="662"/>
    </location>
</feature>
<dbReference type="SUPFAM" id="SSF57667">
    <property type="entry name" value="beta-beta-alpha zinc fingers"/>
    <property type="match status" value="1"/>
</dbReference>
<dbReference type="InterPro" id="IPR051066">
    <property type="entry name" value="Trans_reg/Corepressor"/>
</dbReference>
<proteinExistence type="predicted"/>
<feature type="compositionally biased region" description="Polar residues" evidence="9">
    <location>
        <begin position="376"/>
        <end position="385"/>
    </location>
</feature>
<dbReference type="GO" id="GO:0005667">
    <property type="term" value="C:transcription regulator complex"/>
    <property type="evidence" value="ECO:0007669"/>
    <property type="project" value="TreeGrafter"/>
</dbReference>
<dbReference type="SUPFAM" id="SSF46689">
    <property type="entry name" value="Homeodomain-like"/>
    <property type="match status" value="1"/>
</dbReference>
<keyword evidence="6" id="KW-0804">Transcription</keyword>
<dbReference type="PROSITE" id="PS51156">
    <property type="entry name" value="ELM2"/>
    <property type="match status" value="1"/>
</dbReference>
<feature type="region of interest" description="Disordered" evidence="9">
    <location>
        <begin position="840"/>
        <end position="892"/>
    </location>
</feature>
<dbReference type="InterPro" id="IPR017884">
    <property type="entry name" value="SANT_dom"/>
</dbReference>
<protein>
    <recommendedName>
        <fullName evidence="14">Transcriptional-regulating factor 1</fullName>
    </recommendedName>
</protein>
<accession>A0A8C2SAT7</accession>
<dbReference type="GO" id="GO:0006357">
    <property type="term" value="P:regulation of transcription by RNA polymerase II"/>
    <property type="evidence" value="ECO:0007669"/>
    <property type="project" value="TreeGrafter"/>
</dbReference>
<feature type="compositionally biased region" description="Acidic residues" evidence="9">
    <location>
        <begin position="840"/>
        <end position="855"/>
    </location>
</feature>
<evidence type="ECO:0000256" key="1">
    <source>
        <dbReference type="ARBA" id="ARBA00004123"/>
    </source>
</evidence>
<feature type="domain" description="C2H2-type" evidence="10">
    <location>
        <begin position="898"/>
        <end position="927"/>
    </location>
</feature>
<name>A0A8C2SAT7_CAPHI</name>
<keyword evidence="3" id="KW-0007">Acetylation</keyword>
<evidence type="ECO:0000256" key="7">
    <source>
        <dbReference type="ARBA" id="ARBA00023242"/>
    </source>
</evidence>
<reference evidence="13" key="2">
    <citation type="submission" date="2025-08" db="UniProtKB">
        <authorList>
            <consortium name="Ensembl"/>
        </authorList>
    </citation>
    <scope>IDENTIFICATION</scope>
</reference>
<keyword evidence="8" id="KW-0479">Metal-binding</keyword>
<evidence type="ECO:0000259" key="11">
    <source>
        <dbReference type="PROSITE" id="PS51156"/>
    </source>
</evidence>
<comment type="subcellular location">
    <subcellularLocation>
        <location evidence="1">Nucleus</location>
    </subcellularLocation>
</comment>
<evidence type="ECO:0000256" key="8">
    <source>
        <dbReference type="PROSITE-ProRule" id="PRU00042"/>
    </source>
</evidence>
<dbReference type="GO" id="GO:0003677">
    <property type="term" value="F:DNA binding"/>
    <property type="evidence" value="ECO:0007669"/>
    <property type="project" value="UniProtKB-KW"/>
</dbReference>
<dbReference type="Pfam" id="PF13912">
    <property type="entry name" value="zf-C2H2_6"/>
    <property type="match status" value="3"/>
</dbReference>
<feature type="compositionally biased region" description="Basic and acidic residues" evidence="9">
    <location>
        <begin position="856"/>
        <end position="870"/>
    </location>
</feature>
<feature type="compositionally biased region" description="Low complexity" evidence="9">
    <location>
        <begin position="951"/>
        <end position="965"/>
    </location>
</feature>
<dbReference type="InterPro" id="IPR013087">
    <property type="entry name" value="Znf_C2H2_type"/>
</dbReference>
<dbReference type="GO" id="GO:0003714">
    <property type="term" value="F:transcription corepressor activity"/>
    <property type="evidence" value="ECO:0007669"/>
    <property type="project" value="TreeGrafter"/>
</dbReference>
<feature type="compositionally biased region" description="Low complexity" evidence="9">
    <location>
        <begin position="473"/>
        <end position="484"/>
    </location>
</feature>
<dbReference type="SMART" id="SM00717">
    <property type="entry name" value="SANT"/>
    <property type="match status" value="1"/>
</dbReference>
<evidence type="ECO:0000256" key="5">
    <source>
        <dbReference type="ARBA" id="ARBA00023125"/>
    </source>
</evidence>
<feature type="region of interest" description="Disordered" evidence="9">
    <location>
        <begin position="520"/>
        <end position="556"/>
    </location>
</feature>
<dbReference type="SMART" id="SM00355">
    <property type="entry name" value="ZnF_C2H2"/>
    <property type="match status" value="3"/>
</dbReference>
<dbReference type="InterPro" id="IPR009057">
    <property type="entry name" value="Homeodomain-like_sf"/>
</dbReference>
<dbReference type="Ensembl" id="ENSCHIT00010057278.1">
    <property type="protein sequence ID" value="ENSCHIP00010041097.1"/>
    <property type="gene ID" value="ENSCHIG00010029960.1"/>
</dbReference>
<dbReference type="InterPro" id="IPR000949">
    <property type="entry name" value="ELM2_dom"/>
</dbReference>
<evidence type="ECO:0000259" key="10">
    <source>
        <dbReference type="PROSITE" id="PS50157"/>
    </source>
</evidence>
<dbReference type="PANTHER" id="PTHR16089:SF19">
    <property type="entry name" value="TRANSCRIPTIONAL-REGULATING FACTOR 1"/>
    <property type="match status" value="1"/>
</dbReference>
<keyword evidence="4" id="KW-0805">Transcription regulation</keyword>
<feature type="compositionally biased region" description="Polar residues" evidence="9">
    <location>
        <begin position="421"/>
        <end position="430"/>
    </location>
</feature>
<reference evidence="13" key="1">
    <citation type="submission" date="2019-03" db="EMBL/GenBank/DDBJ databases">
        <title>Genome sequencing and reference-guided assembly of Black Bengal Goat (Capra hircus).</title>
        <authorList>
            <person name="Siddiki A.Z."/>
            <person name="Baten A."/>
            <person name="Billah M."/>
            <person name="Alam M.A.U."/>
            <person name="Shawrob K.S.M."/>
            <person name="Saha S."/>
            <person name="Chowdhury M."/>
            <person name="Rahman A.H."/>
            <person name="Stear M."/>
            <person name="Miah G."/>
            <person name="Das G.B."/>
            <person name="Hossain M.M."/>
            <person name="Kumkum M."/>
            <person name="Islam M.S."/>
            <person name="Mollah A.M."/>
            <person name="Ahsan A."/>
            <person name="Tusar F."/>
            <person name="Khan M.K.I."/>
        </authorList>
    </citation>
    <scope>NUCLEOTIDE SEQUENCE [LARGE SCALE GENOMIC DNA]</scope>
</reference>
<dbReference type="SMART" id="SM01189">
    <property type="entry name" value="ELM2"/>
    <property type="match status" value="1"/>
</dbReference>
<dbReference type="PROSITE" id="PS00028">
    <property type="entry name" value="ZINC_FINGER_C2H2_1"/>
    <property type="match status" value="2"/>
</dbReference>
<feature type="compositionally biased region" description="Polar residues" evidence="9">
    <location>
        <begin position="445"/>
        <end position="458"/>
    </location>
</feature>
<evidence type="ECO:0000256" key="4">
    <source>
        <dbReference type="ARBA" id="ARBA00023015"/>
    </source>
</evidence>
<dbReference type="PANTHER" id="PTHR16089">
    <property type="entry name" value="REST COREPRESSOR COREST PROTEIN-RELATED"/>
    <property type="match status" value="1"/>
</dbReference>
<keyword evidence="5" id="KW-0238">DNA-binding</keyword>
<evidence type="ECO:0008006" key="14">
    <source>
        <dbReference type="Google" id="ProtNLM"/>
    </source>
</evidence>
<dbReference type="InterPro" id="IPR036236">
    <property type="entry name" value="Znf_C2H2_sf"/>
</dbReference>
<dbReference type="AlphaFoldDB" id="A0A8C2SAT7"/>
<evidence type="ECO:0000256" key="6">
    <source>
        <dbReference type="ARBA" id="ARBA00023163"/>
    </source>
</evidence>
<feature type="compositionally biased region" description="Pro residues" evidence="9">
    <location>
        <begin position="532"/>
        <end position="552"/>
    </location>
</feature>
<keyword evidence="8" id="KW-0863">Zinc-finger</keyword>
<feature type="region of interest" description="Disordered" evidence="9">
    <location>
        <begin position="364"/>
        <end position="489"/>
    </location>
</feature>
<evidence type="ECO:0000313" key="13">
    <source>
        <dbReference type="Ensembl" id="ENSCHIP00010041097.1"/>
    </source>
</evidence>
<feature type="compositionally biased region" description="Low complexity" evidence="9">
    <location>
        <begin position="269"/>
        <end position="281"/>
    </location>
</feature>
<evidence type="ECO:0000259" key="12">
    <source>
        <dbReference type="PROSITE" id="PS51293"/>
    </source>
</evidence>
<feature type="compositionally biased region" description="Pro residues" evidence="9">
    <location>
        <begin position="289"/>
        <end position="306"/>
    </location>
</feature>
<sequence>MGDQQLYKTNHVAHGGENLFYQQPPLGVHGGLNHNYGNTVPGAGMDAPQASPISPHFPQDTRDGLGLAVGSKNLGQVDTSRQGGWGGHAGPGNHIQLRGNLTNSNMMWGAPAQAEPTDGYQYTYSQASEIRTQKLTSGVLHKLDSFTQVFANQNLRIQVNNMAQVLHTQSAVMDGAPDSALRQLLSQKPMEAPAPALPSRYQQASQQPHPGFTGGLSKPALQVGQHPSQGHMYYDYQQPLAQMPVQGGQSLQAPQMLSQHMQQLQPHQYYPPQQQPHSGQQRVSMQEMQPPPQQQIRPPQPQPQPQPRQGSMQIPQYYQSPPMIQPLPEPQQPQMHLQDPHQYTPEQAHAVQLIQLGSMPQYYYQEPQQPYGHPVYQQSHLPQHQQPEDSQPKTYPGDRQAQAMLSSHGDLGPPDTGMGDTASSDLNRASSALPHRPLLSPGSIHLNNMGSQHQQLSPSAVWPQMHLPDGRAQPGSPESSSGQPKGVFGEQFDAKNKLTCSICLKEFKSLPALNGHMRASPSLKQEEGEKAPAPPPQPQPPLPPPPPPPQLPPEAESLTPMVMPVSVPVKLLPPKPSSQGFANSVAAAPSARDKPASSMSDDEMPVLVRMTLSPPHSPHGAAPNPPAEIPKKHQPATSGFCAPDSIDGSNLTVTPGPGEQTVDVEPRINIGLRFQAEIPELQDVSALAQDTHRATLVWKPWPELENHDLQQRVENLLNLCCSSALPGGGTNSEFALHSLFEAKGDVMAALEMLLLRKPVRLKCHPLANYHYAGSDKWTSLERKLFNKALATYSKDFIFVQKMVKSKTVAQCVEYYYTWKKIMRLGRKHRTRLSEIIDDCVTSEEDEEVEEEEDPEEDRKSTREEESELPKSPEPPQGPVLAPAEGPPLQALGQPSGSFICEMPNCGAVFSSRQALNGHARIHGGTNQVTKARGAVPSGKQKPGSAQSGYCSVKSSPSHSTTSGETDPTTIFPCKECGKVFFKIKSRNAHMKTHRQQEEQQRQKAQKAAFAAEMAATIERTTGPVGPQGLLPLDQLSLIKPIKDVDLLDDDVVQQLGGVMAEAEVVDTGLLLDDQASVLLQGDTEL</sequence>
<dbReference type="FunFam" id="1.10.10.60:FF:000086">
    <property type="entry name" value="transcriptional-regulating factor 1 isoform X1"/>
    <property type="match status" value="1"/>
</dbReference>
<feature type="region of interest" description="Disordered" evidence="9">
    <location>
        <begin position="192"/>
        <end position="227"/>
    </location>
</feature>
<feature type="domain" description="SANT" evidence="12">
    <location>
        <begin position="772"/>
        <end position="823"/>
    </location>
</feature>
<dbReference type="InterPro" id="IPR001005">
    <property type="entry name" value="SANT/Myb"/>
</dbReference>
<feature type="region of interest" description="Disordered" evidence="9">
    <location>
        <begin position="269"/>
        <end position="343"/>
    </location>
</feature>